<evidence type="ECO:0000313" key="2">
    <source>
        <dbReference type="EMBL" id="UYW72258.1"/>
    </source>
</evidence>
<name>A0A0G8EYA8_BACCE</name>
<dbReference type="PATRIC" id="fig|1396.428.peg.4705"/>
<dbReference type="GO" id="GO:0004864">
    <property type="term" value="F:protein phosphatase inhibitor activity"/>
    <property type="evidence" value="ECO:0007669"/>
    <property type="project" value="UniProtKB-KW"/>
</dbReference>
<evidence type="ECO:0000313" key="1">
    <source>
        <dbReference type="EMBL" id="KLA29221.1"/>
    </source>
</evidence>
<dbReference type="Proteomes" id="UP001163707">
    <property type="component" value="Plasmid p1"/>
</dbReference>
<evidence type="ECO:0000313" key="3">
    <source>
        <dbReference type="Proteomes" id="UP000035214"/>
    </source>
</evidence>
<reference evidence="1 3" key="1">
    <citation type="submission" date="2015-04" db="EMBL/GenBank/DDBJ databases">
        <title>Draft Genome Sequences of Eight Spore-Forming Food Isolates of Bacillus cereus Genome sequencing.</title>
        <authorList>
            <person name="Krawcyk A.O."/>
            <person name="de Jong A."/>
            <person name="Eijlander R.T."/>
            <person name="Berendsen E.M."/>
            <person name="Holsappel S."/>
            <person name="Wells-Bennik M."/>
            <person name="Kuipers O.P."/>
        </authorList>
    </citation>
    <scope>NUCLEOTIDE SEQUENCE [LARGE SCALE GENOMIC DNA]</scope>
    <source>
        <strain evidence="1 3">B4077</strain>
    </source>
</reference>
<dbReference type="EMBL" id="CP109873">
    <property type="protein sequence ID" value="UYW72258.1"/>
    <property type="molecule type" value="Genomic_DNA"/>
</dbReference>
<sequence>MKKTMTILMGMITVLTLTLGVQTFVEKQHNTEFTRFADGDHH</sequence>
<proteinExistence type="predicted"/>
<dbReference type="Proteomes" id="UP000035214">
    <property type="component" value="Unassembled WGS sequence"/>
</dbReference>
<gene>
    <name evidence="1" type="ORF">B4077_0820</name>
    <name evidence="2" type="ORF">OK229_27870</name>
</gene>
<dbReference type="AlphaFoldDB" id="A0A0G8EYA8"/>
<evidence type="ECO:0000313" key="4">
    <source>
        <dbReference type="Proteomes" id="UP001163707"/>
    </source>
</evidence>
<accession>A0A0G8EYA8</accession>
<keyword evidence="2" id="KW-0650">Protein phosphatase inhibitor</keyword>
<keyword evidence="2" id="KW-0614">Plasmid</keyword>
<geneLocation type="plasmid" evidence="2 4">
    <name>p1</name>
</geneLocation>
<dbReference type="EMBL" id="LCYI01000024">
    <property type="protein sequence ID" value="KLA29221.1"/>
    <property type="molecule type" value="Genomic_DNA"/>
</dbReference>
<reference evidence="2" key="2">
    <citation type="submission" date="2023-02" db="EMBL/GenBank/DDBJ databases">
        <title>Complete Genome Sequence of Bacillus cereus sensu lato isolate BC38B from pepper closely related to the Bacillus anthracis clade.</title>
        <authorList>
            <person name="Abdelli M."/>
            <person name="Cerar Kisek T."/>
            <person name="Falaise C."/>
            <person name="Cumont A."/>
            <person name="Giraud M."/>
            <person name="Chatoux J."/>
            <person name="Rogee S."/>
            <person name="Dadvisard M."/>
            <person name="Larigauderie G."/>
            <person name="Raynaud F."/>
            <person name="Godic Torkar K."/>
            <person name="Ramisse V."/>
        </authorList>
    </citation>
    <scope>NUCLEOTIDE SEQUENCE</scope>
    <source>
        <strain evidence="2">BC38B</strain>
        <plasmid evidence="2">p1</plasmid>
    </source>
</reference>
<organism evidence="1 3">
    <name type="scientific">Bacillus cereus</name>
    <dbReference type="NCBI Taxonomy" id="1396"/>
    <lineage>
        <taxon>Bacteria</taxon>
        <taxon>Bacillati</taxon>
        <taxon>Bacillota</taxon>
        <taxon>Bacilli</taxon>
        <taxon>Bacillales</taxon>
        <taxon>Bacillaceae</taxon>
        <taxon>Bacillus</taxon>
        <taxon>Bacillus cereus group</taxon>
    </lineage>
</organism>
<dbReference type="RefSeq" id="WP_200900946.1">
    <property type="nucleotide sequence ID" value="NZ_CP109873.2"/>
</dbReference>
<protein>
    <submittedName>
        <fullName evidence="2">Phr family secreted Rap phosphatase inhibitor</fullName>
    </submittedName>
</protein>